<feature type="transmembrane region" description="Helical" evidence="1">
    <location>
        <begin position="20"/>
        <end position="37"/>
    </location>
</feature>
<name>A0ABP9W4R2_9DEIO</name>
<evidence type="ECO:0000313" key="2">
    <source>
        <dbReference type="EMBL" id="GAA5512356.1"/>
    </source>
</evidence>
<feature type="transmembrane region" description="Helical" evidence="1">
    <location>
        <begin position="57"/>
        <end position="74"/>
    </location>
</feature>
<keyword evidence="1" id="KW-0472">Membrane</keyword>
<feature type="transmembrane region" description="Helical" evidence="1">
    <location>
        <begin position="127"/>
        <end position="145"/>
    </location>
</feature>
<feature type="transmembrane region" description="Helical" evidence="1">
    <location>
        <begin position="302"/>
        <end position="324"/>
    </location>
</feature>
<organism evidence="2 3">
    <name type="scientific">Deinococcus carri</name>
    <dbReference type="NCBI Taxonomy" id="1211323"/>
    <lineage>
        <taxon>Bacteria</taxon>
        <taxon>Thermotogati</taxon>
        <taxon>Deinococcota</taxon>
        <taxon>Deinococci</taxon>
        <taxon>Deinococcales</taxon>
        <taxon>Deinococcaceae</taxon>
        <taxon>Deinococcus</taxon>
    </lineage>
</organism>
<feature type="transmembrane region" description="Helical" evidence="1">
    <location>
        <begin position="152"/>
        <end position="173"/>
    </location>
</feature>
<feature type="transmembrane region" description="Helical" evidence="1">
    <location>
        <begin position="86"/>
        <end position="107"/>
    </location>
</feature>
<dbReference type="RefSeq" id="WP_345462082.1">
    <property type="nucleotide sequence ID" value="NZ_BAABRP010000002.1"/>
</dbReference>
<dbReference type="Proteomes" id="UP001401887">
    <property type="component" value="Unassembled WGS sequence"/>
</dbReference>
<accession>A0ABP9W4R2</accession>
<evidence type="ECO:0000313" key="3">
    <source>
        <dbReference type="Proteomes" id="UP001401887"/>
    </source>
</evidence>
<comment type="caution">
    <text evidence="2">The sequence shown here is derived from an EMBL/GenBank/DDBJ whole genome shotgun (WGS) entry which is preliminary data.</text>
</comment>
<evidence type="ECO:0000256" key="1">
    <source>
        <dbReference type="SAM" id="Phobius"/>
    </source>
</evidence>
<dbReference type="EMBL" id="BAABRP010000002">
    <property type="protein sequence ID" value="GAA5512356.1"/>
    <property type="molecule type" value="Genomic_DNA"/>
</dbReference>
<proteinExistence type="predicted"/>
<keyword evidence="1" id="KW-1133">Transmembrane helix</keyword>
<gene>
    <name evidence="2" type="ORF">Dcar01_01070</name>
</gene>
<feature type="transmembrane region" description="Helical" evidence="1">
    <location>
        <begin position="220"/>
        <end position="237"/>
    </location>
</feature>
<reference evidence="2 3" key="1">
    <citation type="submission" date="2024-02" db="EMBL/GenBank/DDBJ databases">
        <title>Deinococcus carri NBRC 110142.</title>
        <authorList>
            <person name="Ichikawa N."/>
            <person name="Katano-Makiyama Y."/>
            <person name="Hidaka K."/>
        </authorList>
    </citation>
    <scope>NUCLEOTIDE SEQUENCE [LARGE SCALE GENOMIC DNA]</scope>
    <source>
        <strain evidence="2 3">NBRC 110142</strain>
    </source>
</reference>
<protein>
    <submittedName>
        <fullName evidence="2">Uncharacterized protein</fullName>
    </submittedName>
</protein>
<sequence length="328" mass="34010">MTTRRPTRDLAPLAFSTPTFDWAVVGFGSLMLFGVHLDAWAHHRFALESFFTPWHGLLYAGFALLALLLAGTALRGGGLRPGAMPAGYGPALVGAGLFALGGVSDLVWHTLFGIEVSVEALLSPPHLLLALGAGLMVTGPLRAALARGETRAPWPALASLALLLSLLTFFTTYANPLTEAGELGPGGELGQVLGVAGVLVQSALLTGTLLFAVRRFALPGLGLTLIVTFSSALMLLVHVNSVLLPALLATGLLADGYAAWLRPAAGQARAFQVFAALVPATLFALVLPTLAFTGLLGWSVTLTSGAVTLAALTGWLLSFAFLPLKETP</sequence>
<feature type="transmembrane region" description="Helical" evidence="1">
    <location>
        <begin position="273"/>
        <end position="296"/>
    </location>
</feature>
<keyword evidence="3" id="KW-1185">Reference proteome</keyword>
<feature type="transmembrane region" description="Helical" evidence="1">
    <location>
        <begin position="243"/>
        <end position="261"/>
    </location>
</feature>
<feature type="transmembrane region" description="Helical" evidence="1">
    <location>
        <begin position="193"/>
        <end position="213"/>
    </location>
</feature>
<keyword evidence="1" id="KW-0812">Transmembrane</keyword>